<dbReference type="AlphaFoldDB" id="A0A1T3IRL1"/>
<dbReference type="InterPro" id="IPR008969">
    <property type="entry name" value="CarboxyPept-like_regulatory"/>
</dbReference>
<reference evidence="2 3" key="1">
    <citation type="submission" date="2016-11" db="EMBL/GenBank/DDBJ databases">
        <title>Genome sequence and comparative genomic analysis of clinical strain Elizabethkingia meningoseptica 61421 PRCM.</title>
        <authorList>
            <person name="Wang M."/>
            <person name="Hu S."/>
            <person name="Cao L."/>
            <person name="Jiang T."/>
            <person name="Zhou Y."/>
            <person name="Ming D."/>
        </authorList>
    </citation>
    <scope>NUCLEOTIDE SEQUENCE [LARGE SCALE GENOMIC DNA]</scope>
    <source>
        <strain evidence="2 3">61421 PRCM</strain>
    </source>
</reference>
<keyword evidence="1" id="KW-0732">Signal</keyword>
<evidence type="ECO:0000313" key="3">
    <source>
        <dbReference type="Proteomes" id="UP000188947"/>
    </source>
</evidence>
<accession>A0A1T3IRL1</accession>
<feature type="signal peptide" evidence="1">
    <location>
        <begin position="1"/>
        <end position="20"/>
    </location>
</feature>
<dbReference type="STRING" id="238.BBD35_07700"/>
<dbReference type="GeneID" id="48543467"/>
<proteinExistence type="predicted"/>
<keyword evidence="3" id="KW-1185">Reference proteome</keyword>
<dbReference type="KEGG" id="emg:BBD33_05880"/>
<dbReference type="SUPFAM" id="SSF49464">
    <property type="entry name" value="Carboxypeptidase regulatory domain-like"/>
    <property type="match status" value="1"/>
</dbReference>
<dbReference type="eggNOG" id="ENOG5032UWF">
    <property type="taxonomic scope" value="Bacteria"/>
</dbReference>
<organism evidence="2 3">
    <name type="scientific">Elizabethkingia meningoseptica</name>
    <name type="common">Chryseobacterium meningosepticum</name>
    <dbReference type="NCBI Taxonomy" id="238"/>
    <lineage>
        <taxon>Bacteria</taxon>
        <taxon>Pseudomonadati</taxon>
        <taxon>Bacteroidota</taxon>
        <taxon>Flavobacteriia</taxon>
        <taxon>Flavobacteriales</taxon>
        <taxon>Weeksellaceae</taxon>
        <taxon>Elizabethkingia</taxon>
    </lineage>
</organism>
<dbReference type="OrthoDB" id="1450858at2"/>
<feature type="chain" id="PRO_5030034751" description="TonB-dependent receptor" evidence="1">
    <location>
        <begin position="21"/>
        <end position="251"/>
    </location>
</feature>
<evidence type="ECO:0008006" key="4">
    <source>
        <dbReference type="Google" id="ProtNLM"/>
    </source>
</evidence>
<gene>
    <name evidence="2" type="ORF">BMF97_04540</name>
</gene>
<name>A0A1T3IRL1_ELIME</name>
<dbReference type="Proteomes" id="UP000188947">
    <property type="component" value="Unassembled WGS sequence"/>
</dbReference>
<comment type="caution">
    <text evidence="2">The sequence shown here is derived from an EMBL/GenBank/DDBJ whole genome shotgun (WGS) entry which is preliminary data.</text>
</comment>
<protein>
    <recommendedName>
        <fullName evidence="4">TonB-dependent receptor</fullName>
    </recommendedName>
</protein>
<sequence>MKLTLSFIFILLSVSHSINAQQRVSGQVRDETAVTVSGVRVHNVATGEETVSAGEGKFSIAARPGDELRFISFNFERYSRTVTTEDFGKSLTIKLISRFREIERVDLGYKPTGNLFKDVSGLPKDKKKERMDEYLYESIALGEDKTKVKPQARIPKSFDYTGIVEGGFMAKFGNKRDRLHYAEWVNKSLGDEYFKSIGIPNQSILSFILYCFKTFDVKNIIRYGIYTDEDLTLLKVVMEEKKDEFLKAPQK</sequence>
<evidence type="ECO:0000313" key="2">
    <source>
        <dbReference type="EMBL" id="OOH97137.1"/>
    </source>
</evidence>
<dbReference type="EMBL" id="MPOG01000006">
    <property type="protein sequence ID" value="OOH97137.1"/>
    <property type="molecule type" value="Genomic_DNA"/>
</dbReference>
<evidence type="ECO:0000256" key="1">
    <source>
        <dbReference type="SAM" id="SignalP"/>
    </source>
</evidence>
<dbReference type="RefSeq" id="WP_026149338.1">
    <property type="nucleotide sequence ID" value="NZ_CP014338.1"/>
</dbReference>